<feature type="compositionally biased region" description="Acidic residues" evidence="2">
    <location>
        <begin position="432"/>
        <end position="445"/>
    </location>
</feature>
<dbReference type="OrthoDB" id="9814088at2"/>
<dbReference type="PANTHER" id="PTHR10799">
    <property type="entry name" value="SNF2/RAD54 HELICASE FAMILY"/>
    <property type="match status" value="1"/>
</dbReference>
<dbReference type="PROSITE" id="PS51194">
    <property type="entry name" value="HELICASE_CTER"/>
    <property type="match status" value="1"/>
</dbReference>
<dbReference type="Pfam" id="PF04471">
    <property type="entry name" value="Mrr_cat"/>
    <property type="match status" value="1"/>
</dbReference>
<dbReference type="GO" id="GO:0004386">
    <property type="term" value="F:helicase activity"/>
    <property type="evidence" value="ECO:0007669"/>
    <property type="project" value="UniProtKB-KW"/>
</dbReference>
<dbReference type="SUPFAM" id="SSF52980">
    <property type="entry name" value="Restriction endonuclease-like"/>
    <property type="match status" value="1"/>
</dbReference>
<keyword evidence="6" id="KW-1185">Reference proteome</keyword>
<dbReference type="eggNOG" id="COG0553">
    <property type="taxonomic scope" value="Bacteria"/>
</dbReference>
<dbReference type="RefSeq" id="WP_008620892.1">
    <property type="nucleotide sequence ID" value="NZ_AONQ01000075.1"/>
</dbReference>
<evidence type="ECO:0000313" key="6">
    <source>
        <dbReference type="Proteomes" id="UP000011744"/>
    </source>
</evidence>
<comment type="caution">
    <text evidence="5">The sequence shown here is derived from an EMBL/GenBank/DDBJ whole genome shotgun (WGS) entry which is preliminary data.</text>
</comment>
<evidence type="ECO:0000256" key="1">
    <source>
        <dbReference type="ARBA" id="ARBA00022801"/>
    </source>
</evidence>
<reference evidence="5 6" key="1">
    <citation type="journal article" date="2014" name="Genome Announc.">
        <title>Draft Genome Sequence of Magnetospirillum sp. Strain SO-1, a Freshwater Magnetotactic Bacterium Isolated from the Ol'khovka River, Russia.</title>
        <authorList>
            <person name="Grouzdev D.S."/>
            <person name="Dziuba M.V."/>
            <person name="Sukhacheva M.S."/>
            <person name="Mardanov A.V."/>
            <person name="Beletskiy A.V."/>
            <person name="Kuznetsov B.B."/>
            <person name="Skryabin K.G."/>
        </authorList>
    </citation>
    <scope>NUCLEOTIDE SEQUENCE [LARGE SCALE GENOMIC DNA]</scope>
    <source>
        <strain evidence="5 6">SO-1</strain>
    </source>
</reference>
<dbReference type="InterPro" id="IPR001650">
    <property type="entry name" value="Helicase_C-like"/>
</dbReference>
<dbReference type="Gene3D" id="3.40.50.300">
    <property type="entry name" value="P-loop containing nucleotide triphosphate hydrolases"/>
    <property type="match status" value="1"/>
</dbReference>
<dbReference type="GO" id="GO:0009307">
    <property type="term" value="P:DNA restriction-modification system"/>
    <property type="evidence" value="ECO:0007669"/>
    <property type="project" value="InterPro"/>
</dbReference>
<dbReference type="SMART" id="SM00490">
    <property type="entry name" value="HELICc"/>
    <property type="match status" value="1"/>
</dbReference>
<dbReference type="AlphaFoldDB" id="M3A5Z1"/>
<dbReference type="EMBL" id="AONQ01000075">
    <property type="protein sequence ID" value="EME68213.1"/>
    <property type="molecule type" value="Genomic_DNA"/>
</dbReference>
<dbReference type="GO" id="GO:0005524">
    <property type="term" value="F:ATP binding"/>
    <property type="evidence" value="ECO:0007669"/>
    <property type="project" value="InterPro"/>
</dbReference>
<evidence type="ECO:0000313" key="5">
    <source>
        <dbReference type="EMBL" id="EME68213.1"/>
    </source>
</evidence>
<dbReference type="InterPro" id="IPR014001">
    <property type="entry name" value="Helicase_ATP-bd"/>
</dbReference>
<evidence type="ECO:0008006" key="7">
    <source>
        <dbReference type="Google" id="ProtNLM"/>
    </source>
</evidence>
<keyword evidence="1" id="KW-0378">Hydrolase</keyword>
<proteinExistence type="predicted"/>
<dbReference type="InterPro" id="IPR011335">
    <property type="entry name" value="Restrct_endonuc-II-like"/>
</dbReference>
<dbReference type="PATRIC" id="fig|1244869.3.peg.3881"/>
<feature type="region of interest" description="Disordered" evidence="2">
    <location>
        <begin position="428"/>
        <end position="455"/>
    </location>
</feature>
<dbReference type="InterPro" id="IPR007560">
    <property type="entry name" value="Restrct_endonuc_IV_Mrr"/>
</dbReference>
<evidence type="ECO:0000256" key="2">
    <source>
        <dbReference type="SAM" id="MobiDB-lite"/>
    </source>
</evidence>
<protein>
    <recommendedName>
        <fullName evidence="7">Superfamily II DNA/RNA helicase</fullName>
    </recommendedName>
</protein>
<dbReference type="CDD" id="cd17919">
    <property type="entry name" value="DEXHc_Snf"/>
    <property type="match status" value="1"/>
</dbReference>
<evidence type="ECO:0000259" key="3">
    <source>
        <dbReference type="PROSITE" id="PS51192"/>
    </source>
</evidence>
<dbReference type="eggNOG" id="COG1787">
    <property type="taxonomic scope" value="Bacteria"/>
</dbReference>
<dbReference type="CDD" id="cd18793">
    <property type="entry name" value="SF2_C_SNF"/>
    <property type="match status" value="1"/>
</dbReference>
<evidence type="ECO:0000259" key="4">
    <source>
        <dbReference type="PROSITE" id="PS51194"/>
    </source>
</evidence>
<dbReference type="Pfam" id="PF00176">
    <property type="entry name" value="SNF2-rel_dom"/>
    <property type="match status" value="1"/>
</dbReference>
<accession>M3A5Z1</accession>
<sequence>MARQHFTWEMAEDGILLRLHRRKILGSRIVPVDQWTDAIEPQHLFAVGSLLKMLDYDDAAGPLVRHESDGLWVRDAVVASMSSAHAQALDLPSPTSLILGLQSRGNLAQRDFTVTAQWLESTSVPAWRASASGCMLKHGGQTYRIPEPLFSIWHGVALFNKTAGDDDNVRFAHLACLRELIPDGDGEQVSTDAYIRNTKIVHAAAFSLRLQTGKNGFQVDPVLFARKVKDAWAETDGEASISEAESLLPEALQEVFSKTRFPQWNDCRDRYGLGSHHYVYIEPGLQKALSVVRKVQTSDVDTRRKFARNPQAYLKEALADDADTAETVEHLFVATEQYSQRVIDLGIWQPAVLPWLKREPNTWLPERFGIQIGDKRIELGPSDIEPARHAVSTAIDQGAETVALNGQDVPANRSTLDALNALMGFATPIGKDEDDEAQGPDEQGQDDAKPEPVPPGKMFLIVDENYEEVSYHRNLSSRVPEGSGGVPPSLLTSLKPHQEEGLTWLQAAWRQGFPGVLLGDDMGLGKTLLALAFMKWLADIRAQHSLERLPMLVVAPTGLLANWNAEHDRHLSFPGLGQPLKAYGSELKQLRANSGRDVDLGQPLLNSTKLQEADWVLTTFETLRDYHHSFAKVRFAATVYDEVQKIKNPTSQLARAAKTVNADFTLAMTGTPVENQLEDLWAILDVAYPGYLPELKTFSSEFQPDDLDALKRLRAILLDPVGSAPPVMIRRMKADKLEGLPEKEAVAIRQDMPPKQADSYAEIITRGRQASGPGSMLEILHAMRGVSLHPIDPLQAGGIPHDDYIAWSARLSKTFEILRAIAEAKEKALIFVESLDMQDVLSAMIKREFKLPRMPMLINGTVSGDKRQRAVDDFQKLRGEFDVMILSPKAGGVGLTLTAANHVIHLSRWWNPAVEDQCTDRIYRIGQTATVVRVYYPMAVHPAIGDSSFDVKLNDLLERKRSLSRDLLMPPVLPGQDESTLFRDTVGAAAGQHSADEVDLGELDRMTSTQFENWVLRRLQTKGYRSLRTPQTGDGGADGIAVHSTTGQQLIVQCKHRQSRYCNAEPVDDLLRARDAYGHPEARLIAVTTAECYTSQGRERAGRHGIELVARAGLLTFPRM</sequence>
<dbReference type="Gene3D" id="3.40.1350.10">
    <property type="match status" value="1"/>
</dbReference>
<dbReference type="Gene3D" id="3.40.50.10810">
    <property type="entry name" value="Tandem AAA-ATPase domain"/>
    <property type="match status" value="1"/>
</dbReference>
<dbReference type="InterPro" id="IPR038718">
    <property type="entry name" value="SNF2-like_sf"/>
</dbReference>
<dbReference type="Pfam" id="PF00271">
    <property type="entry name" value="Helicase_C"/>
    <property type="match status" value="1"/>
</dbReference>
<organism evidence="5 6">
    <name type="scientific">Paramagnetospirillum caucaseum</name>
    <dbReference type="NCBI Taxonomy" id="1244869"/>
    <lineage>
        <taxon>Bacteria</taxon>
        <taxon>Pseudomonadati</taxon>
        <taxon>Pseudomonadota</taxon>
        <taxon>Alphaproteobacteria</taxon>
        <taxon>Rhodospirillales</taxon>
        <taxon>Magnetospirillaceae</taxon>
        <taxon>Paramagnetospirillum</taxon>
    </lineage>
</organism>
<dbReference type="InterPro" id="IPR049730">
    <property type="entry name" value="SNF2/RAD54-like_C"/>
</dbReference>
<dbReference type="GO" id="GO:0016787">
    <property type="term" value="F:hydrolase activity"/>
    <property type="evidence" value="ECO:0007669"/>
    <property type="project" value="UniProtKB-KW"/>
</dbReference>
<dbReference type="PROSITE" id="PS51192">
    <property type="entry name" value="HELICASE_ATP_BIND_1"/>
    <property type="match status" value="1"/>
</dbReference>
<gene>
    <name evidence="5" type="ORF">H261_19481</name>
</gene>
<dbReference type="InterPro" id="IPR011856">
    <property type="entry name" value="tRNA_endonuc-like_dom_sf"/>
</dbReference>
<dbReference type="GO" id="GO:0003677">
    <property type="term" value="F:DNA binding"/>
    <property type="evidence" value="ECO:0007669"/>
    <property type="project" value="InterPro"/>
</dbReference>
<feature type="domain" description="Helicase ATP-binding" evidence="3">
    <location>
        <begin position="507"/>
        <end position="690"/>
    </location>
</feature>
<dbReference type="InterPro" id="IPR027417">
    <property type="entry name" value="P-loop_NTPase"/>
</dbReference>
<name>M3A5Z1_9PROT</name>
<dbReference type="SMART" id="SM00487">
    <property type="entry name" value="DEXDc"/>
    <property type="match status" value="1"/>
</dbReference>
<dbReference type="GO" id="GO:0004519">
    <property type="term" value="F:endonuclease activity"/>
    <property type="evidence" value="ECO:0007669"/>
    <property type="project" value="InterPro"/>
</dbReference>
<dbReference type="Proteomes" id="UP000011744">
    <property type="component" value="Unassembled WGS sequence"/>
</dbReference>
<feature type="domain" description="Helicase C-terminal" evidence="4">
    <location>
        <begin position="816"/>
        <end position="973"/>
    </location>
</feature>
<dbReference type="SUPFAM" id="SSF52540">
    <property type="entry name" value="P-loop containing nucleoside triphosphate hydrolases"/>
    <property type="match status" value="2"/>
</dbReference>
<dbReference type="InterPro" id="IPR000330">
    <property type="entry name" value="SNF2_N"/>
</dbReference>
<dbReference type="STRING" id="1244869.H261_19481"/>